<evidence type="ECO:0000313" key="3">
    <source>
        <dbReference type="EMBL" id="PKU82147.1"/>
    </source>
</evidence>
<protein>
    <submittedName>
        <fullName evidence="3">PAN domain-containing protein</fullName>
    </submittedName>
</protein>
<gene>
    <name evidence="3" type="ORF">MA16_Dca004165</name>
</gene>
<dbReference type="PANTHER" id="PTHR32444:SF108">
    <property type="entry name" value="OS02G0527900 PROTEIN"/>
    <property type="match status" value="1"/>
</dbReference>
<dbReference type="SMART" id="SM00108">
    <property type="entry name" value="B_lectin"/>
    <property type="match status" value="1"/>
</dbReference>
<reference evidence="3 4" key="2">
    <citation type="journal article" date="2017" name="Nature">
        <title>The Apostasia genome and the evolution of orchids.</title>
        <authorList>
            <person name="Zhang G.Q."/>
            <person name="Liu K.W."/>
            <person name="Li Z."/>
            <person name="Lohaus R."/>
            <person name="Hsiao Y.Y."/>
            <person name="Niu S.C."/>
            <person name="Wang J.Y."/>
            <person name="Lin Y.C."/>
            <person name="Xu Q."/>
            <person name="Chen L.J."/>
            <person name="Yoshida K."/>
            <person name="Fujiwara S."/>
            <person name="Wang Z.W."/>
            <person name="Zhang Y.Q."/>
            <person name="Mitsuda N."/>
            <person name="Wang M."/>
            <person name="Liu G.H."/>
            <person name="Pecoraro L."/>
            <person name="Huang H.X."/>
            <person name="Xiao X.J."/>
            <person name="Lin M."/>
            <person name="Wu X.Y."/>
            <person name="Wu W.L."/>
            <person name="Chen Y.Y."/>
            <person name="Chang S.B."/>
            <person name="Sakamoto S."/>
            <person name="Ohme-Takagi M."/>
            <person name="Yagi M."/>
            <person name="Zeng S.J."/>
            <person name="Shen C.Y."/>
            <person name="Yeh C.M."/>
            <person name="Luo Y.B."/>
            <person name="Tsai W.C."/>
            <person name="Van de Peer Y."/>
            <person name="Liu Z.J."/>
        </authorList>
    </citation>
    <scope>NUCLEOTIDE SEQUENCE [LARGE SCALE GENOMIC DNA]</scope>
    <source>
        <tissue evidence="3">The whole plant</tissue>
    </source>
</reference>
<organism evidence="3 4">
    <name type="scientific">Dendrobium catenatum</name>
    <dbReference type="NCBI Taxonomy" id="906689"/>
    <lineage>
        <taxon>Eukaryota</taxon>
        <taxon>Viridiplantae</taxon>
        <taxon>Streptophyta</taxon>
        <taxon>Embryophyta</taxon>
        <taxon>Tracheophyta</taxon>
        <taxon>Spermatophyta</taxon>
        <taxon>Magnoliopsida</taxon>
        <taxon>Liliopsida</taxon>
        <taxon>Asparagales</taxon>
        <taxon>Orchidaceae</taxon>
        <taxon>Epidendroideae</taxon>
        <taxon>Malaxideae</taxon>
        <taxon>Dendrobiinae</taxon>
        <taxon>Dendrobium</taxon>
    </lineage>
</organism>
<reference evidence="3 4" key="1">
    <citation type="journal article" date="2016" name="Sci. Rep.">
        <title>The Dendrobium catenatum Lindl. genome sequence provides insights into polysaccharide synthase, floral development and adaptive evolution.</title>
        <authorList>
            <person name="Zhang G.Q."/>
            <person name="Xu Q."/>
            <person name="Bian C."/>
            <person name="Tsai W.C."/>
            <person name="Yeh C.M."/>
            <person name="Liu K.W."/>
            <person name="Yoshida K."/>
            <person name="Zhang L.S."/>
            <person name="Chang S.B."/>
            <person name="Chen F."/>
            <person name="Shi Y."/>
            <person name="Su Y.Y."/>
            <person name="Zhang Y.Q."/>
            <person name="Chen L.J."/>
            <person name="Yin Y."/>
            <person name="Lin M."/>
            <person name="Huang H."/>
            <person name="Deng H."/>
            <person name="Wang Z.W."/>
            <person name="Zhu S.L."/>
            <person name="Zhao X."/>
            <person name="Deng C."/>
            <person name="Niu S.C."/>
            <person name="Huang J."/>
            <person name="Wang M."/>
            <person name="Liu G.H."/>
            <person name="Yang H.J."/>
            <person name="Xiao X.J."/>
            <person name="Hsiao Y.Y."/>
            <person name="Wu W.L."/>
            <person name="Chen Y.Y."/>
            <person name="Mitsuda N."/>
            <person name="Ohme-Takagi M."/>
            <person name="Luo Y.B."/>
            <person name="Van de Peer Y."/>
            <person name="Liu Z.J."/>
        </authorList>
    </citation>
    <scope>NUCLEOTIDE SEQUENCE [LARGE SCALE GENOMIC DNA]</scope>
    <source>
        <tissue evidence="3">The whole plant</tissue>
    </source>
</reference>
<name>A0A2I0X2M4_9ASPA</name>
<dbReference type="AlphaFoldDB" id="A0A2I0X2M4"/>
<dbReference type="InterPro" id="IPR001480">
    <property type="entry name" value="Bulb-type_lectin_dom"/>
</dbReference>
<feature type="chain" id="PRO_5014168181" evidence="1">
    <location>
        <begin position="25"/>
        <end position="232"/>
    </location>
</feature>
<keyword evidence="4" id="KW-1185">Reference proteome</keyword>
<accession>A0A2I0X2M4</accession>
<dbReference type="PANTHER" id="PTHR32444">
    <property type="entry name" value="BULB-TYPE LECTIN DOMAIN-CONTAINING PROTEIN"/>
    <property type="match status" value="1"/>
</dbReference>
<dbReference type="GO" id="GO:0051707">
    <property type="term" value="P:response to other organism"/>
    <property type="evidence" value="ECO:0007669"/>
    <property type="project" value="UniProtKB-ARBA"/>
</dbReference>
<dbReference type="InterPro" id="IPR036426">
    <property type="entry name" value="Bulb-type_lectin_dom_sf"/>
</dbReference>
<dbReference type="Proteomes" id="UP000233837">
    <property type="component" value="Unassembled WGS sequence"/>
</dbReference>
<sequence length="232" mass="25379">MEKKQSLCGFLSLLIIHLVIKTSAAGTPTLQQLNRGFRASFDQSAGSFQPLLSDPTGIFSFGFLQINSSNLDLAVIHLPSNQPVWRAIPGRPAQRSGSAFLSFNGSLLFSDQNSGVLWSTPATAGDRVVLLNSSNLQIIKAAGPIDVLWQSFDFPSDTIINNLTKLRSMGRQTFLNSSAVSKKKGWVEFGERLKGQVLIRNIVERKRQKVNCGEVSDEIEEGETGGQDKKKV</sequence>
<keyword evidence="1" id="KW-0732">Signal</keyword>
<dbReference type="Gene3D" id="2.90.10.30">
    <property type="match status" value="1"/>
</dbReference>
<evidence type="ECO:0000259" key="2">
    <source>
        <dbReference type="SMART" id="SM00108"/>
    </source>
</evidence>
<dbReference type="SUPFAM" id="SSF51110">
    <property type="entry name" value="alpha-D-mannose-specific plant lectins"/>
    <property type="match status" value="1"/>
</dbReference>
<dbReference type="Pfam" id="PF01453">
    <property type="entry name" value="B_lectin"/>
    <property type="match status" value="1"/>
</dbReference>
<feature type="domain" description="Bulb-type lectin" evidence="2">
    <location>
        <begin position="42"/>
        <end position="155"/>
    </location>
</feature>
<feature type="signal peptide" evidence="1">
    <location>
        <begin position="1"/>
        <end position="24"/>
    </location>
</feature>
<dbReference type="EMBL" id="KZ502211">
    <property type="protein sequence ID" value="PKU82147.1"/>
    <property type="molecule type" value="Genomic_DNA"/>
</dbReference>
<evidence type="ECO:0000256" key="1">
    <source>
        <dbReference type="SAM" id="SignalP"/>
    </source>
</evidence>
<proteinExistence type="predicted"/>
<evidence type="ECO:0000313" key="4">
    <source>
        <dbReference type="Proteomes" id="UP000233837"/>
    </source>
</evidence>